<reference evidence="9 10" key="1">
    <citation type="submission" date="2019-05" db="EMBL/GenBank/DDBJ databases">
        <title>Another draft genome of Portunus trituberculatus and its Hox gene families provides insights of decapod evolution.</title>
        <authorList>
            <person name="Jeong J.-H."/>
            <person name="Song I."/>
            <person name="Kim S."/>
            <person name="Choi T."/>
            <person name="Kim D."/>
            <person name="Ryu S."/>
            <person name="Kim W."/>
        </authorList>
    </citation>
    <scope>NUCLEOTIDE SEQUENCE [LARGE SCALE GENOMIC DNA]</scope>
    <source>
        <tissue evidence="9">Muscle</tissue>
    </source>
</reference>
<evidence type="ECO:0000313" key="10">
    <source>
        <dbReference type="Proteomes" id="UP000324222"/>
    </source>
</evidence>
<organism evidence="9 10">
    <name type="scientific">Portunus trituberculatus</name>
    <name type="common">Swimming crab</name>
    <name type="synonym">Neptunus trituberculatus</name>
    <dbReference type="NCBI Taxonomy" id="210409"/>
    <lineage>
        <taxon>Eukaryota</taxon>
        <taxon>Metazoa</taxon>
        <taxon>Ecdysozoa</taxon>
        <taxon>Arthropoda</taxon>
        <taxon>Crustacea</taxon>
        <taxon>Multicrustacea</taxon>
        <taxon>Malacostraca</taxon>
        <taxon>Eumalacostraca</taxon>
        <taxon>Eucarida</taxon>
        <taxon>Decapoda</taxon>
        <taxon>Pleocyemata</taxon>
        <taxon>Brachyura</taxon>
        <taxon>Eubrachyura</taxon>
        <taxon>Portunoidea</taxon>
        <taxon>Portunidae</taxon>
        <taxon>Portuninae</taxon>
        <taxon>Portunus</taxon>
    </lineage>
</organism>
<keyword evidence="8" id="KW-0915">Sodium</keyword>
<dbReference type="GO" id="GO:0035725">
    <property type="term" value="P:sodium ion transmembrane transport"/>
    <property type="evidence" value="ECO:0007669"/>
    <property type="project" value="TreeGrafter"/>
</dbReference>
<feature type="binding site" evidence="8">
    <location>
        <position position="89"/>
    </location>
    <ligand>
        <name>Na(+)</name>
        <dbReference type="ChEBI" id="CHEBI:29101"/>
        <label>1</label>
    </ligand>
</feature>
<dbReference type="GO" id="GO:0046872">
    <property type="term" value="F:metal ion binding"/>
    <property type="evidence" value="ECO:0007669"/>
    <property type="project" value="UniProtKB-KW"/>
</dbReference>
<accession>A0A5B7DH01</accession>
<keyword evidence="8" id="KW-0479">Metal-binding</keyword>
<dbReference type="PANTHER" id="PTHR11616">
    <property type="entry name" value="SODIUM/CHLORIDE DEPENDENT TRANSPORTER"/>
    <property type="match status" value="1"/>
</dbReference>
<keyword evidence="10" id="KW-1185">Reference proteome</keyword>
<dbReference type="GO" id="GO:0006865">
    <property type="term" value="P:amino acid transport"/>
    <property type="evidence" value="ECO:0007669"/>
    <property type="project" value="TreeGrafter"/>
</dbReference>
<keyword evidence="3" id="KW-0813">Transport</keyword>
<evidence type="ECO:0000313" key="9">
    <source>
        <dbReference type="EMBL" id="MPC20457.1"/>
    </source>
</evidence>
<dbReference type="OrthoDB" id="6354857at2759"/>
<comment type="similarity">
    <text evidence="2">Belongs to the sodium:neurotransmitter symporter (SNF) (TC 2.A.22) family.</text>
</comment>
<evidence type="ECO:0000256" key="4">
    <source>
        <dbReference type="ARBA" id="ARBA00022692"/>
    </source>
</evidence>
<protein>
    <submittedName>
        <fullName evidence="9">Sodium-and chloride-dependent glycine transporter 1</fullName>
    </submittedName>
</protein>
<dbReference type="GO" id="GO:0015293">
    <property type="term" value="F:symporter activity"/>
    <property type="evidence" value="ECO:0007669"/>
    <property type="project" value="UniProtKB-KW"/>
</dbReference>
<keyword evidence="7" id="KW-0472">Membrane</keyword>
<name>A0A5B7DH01_PORTR</name>
<gene>
    <name evidence="9" type="primary">slc6a9_0</name>
    <name evidence="9" type="ORF">E2C01_013401</name>
</gene>
<evidence type="ECO:0000256" key="2">
    <source>
        <dbReference type="ARBA" id="ARBA00006459"/>
    </source>
</evidence>
<feature type="binding site" evidence="8">
    <location>
        <position position="82"/>
    </location>
    <ligand>
        <name>Na(+)</name>
        <dbReference type="ChEBI" id="CHEBI:29101"/>
        <label>1</label>
    </ligand>
</feature>
<evidence type="ECO:0000256" key="8">
    <source>
        <dbReference type="PIRSR" id="PIRSR600175-1"/>
    </source>
</evidence>
<feature type="binding site" evidence="8">
    <location>
        <position position="84"/>
    </location>
    <ligand>
        <name>Na(+)</name>
        <dbReference type="ChEBI" id="CHEBI:29101"/>
        <label>1</label>
    </ligand>
</feature>
<dbReference type="Proteomes" id="UP000324222">
    <property type="component" value="Unassembled WGS sequence"/>
</dbReference>
<evidence type="ECO:0000256" key="1">
    <source>
        <dbReference type="ARBA" id="ARBA00004141"/>
    </source>
</evidence>
<dbReference type="InterPro" id="IPR037272">
    <property type="entry name" value="SNS_sf"/>
</dbReference>
<keyword evidence="6" id="KW-1133">Transmembrane helix</keyword>
<dbReference type="InterPro" id="IPR000175">
    <property type="entry name" value="Na/ntran_symport"/>
</dbReference>
<evidence type="ECO:0000256" key="7">
    <source>
        <dbReference type="ARBA" id="ARBA00023136"/>
    </source>
</evidence>
<keyword evidence="5" id="KW-0769">Symport</keyword>
<comment type="caution">
    <text evidence="9">The sequence shown here is derived from an EMBL/GenBank/DDBJ whole genome shotgun (WGS) entry which is preliminary data.</text>
</comment>
<keyword evidence="4" id="KW-0812">Transmembrane</keyword>
<evidence type="ECO:0000256" key="6">
    <source>
        <dbReference type="ARBA" id="ARBA00022989"/>
    </source>
</evidence>
<dbReference type="Pfam" id="PF00209">
    <property type="entry name" value="SNF"/>
    <property type="match status" value="1"/>
</dbReference>
<dbReference type="SUPFAM" id="SSF161070">
    <property type="entry name" value="SNF-like"/>
    <property type="match status" value="1"/>
</dbReference>
<evidence type="ECO:0000256" key="3">
    <source>
        <dbReference type="ARBA" id="ARBA00022448"/>
    </source>
</evidence>
<comment type="subcellular location">
    <subcellularLocation>
        <location evidence="1">Membrane</location>
        <topology evidence="1">Multi-pass membrane protein</topology>
    </subcellularLocation>
</comment>
<dbReference type="AlphaFoldDB" id="A0A5B7DH01"/>
<dbReference type="PROSITE" id="PS50267">
    <property type="entry name" value="NA_NEUROTRAN_SYMP_3"/>
    <property type="match status" value="1"/>
</dbReference>
<proteinExistence type="inferred from homology"/>
<dbReference type="PANTHER" id="PTHR11616:SF240">
    <property type="entry name" value="BLOATED TUBULES, ISOFORM B-RELATED"/>
    <property type="match status" value="1"/>
</dbReference>
<sequence length="117" mass="13498">MKLSVLRRLHQFLTPPTANSVQGPYLSSYGVFFPYWGNTSPDMTVDKKVLNISSPVEDKETDYKVERENWKNPLQFIFYCLGYAIGFGNVWRFPYLCYKNGGGKLRGERRGRRCSGS</sequence>
<dbReference type="EMBL" id="VSRR010000874">
    <property type="protein sequence ID" value="MPC20457.1"/>
    <property type="molecule type" value="Genomic_DNA"/>
</dbReference>
<evidence type="ECO:0000256" key="5">
    <source>
        <dbReference type="ARBA" id="ARBA00022847"/>
    </source>
</evidence>
<dbReference type="GO" id="GO:0005886">
    <property type="term" value="C:plasma membrane"/>
    <property type="evidence" value="ECO:0007669"/>
    <property type="project" value="TreeGrafter"/>
</dbReference>